<proteinExistence type="predicted"/>
<comment type="caution">
    <text evidence="1">The sequence shown here is derived from an EMBL/GenBank/DDBJ whole genome shotgun (WGS) entry which is preliminary data.</text>
</comment>
<name>A0ABQ8KUE1_9APHY</name>
<reference evidence="1 2" key="1">
    <citation type="journal article" date="2021" name="Environ. Microbiol.">
        <title>Gene family expansions and transcriptome signatures uncover fungal adaptations to wood decay.</title>
        <authorList>
            <person name="Hage H."/>
            <person name="Miyauchi S."/>
            <person name="Viragh M."/>
            <person name="Drula E."/>
            <person name="Min B."/>
            <person name="Chaduli D."/>
            <person name="Navarro D."/>
            <person name="Favel A."/>
            <person name="Norest M."/>
            <person name="Lesage-Meessen L."/>
            <person name="Balint B."/>
            <person name="Merenyi Z."/>
            <person name="de Eugenio L."/>
            <person name="Morin E."/>
            <person name="Martinez A.T."/>
            <person name="Baldrian P."/>
            <person name="Stursova M."/>
            <person name="Martinez M.J."/>
            <person name="Novotny C."/>
            <person name="Magnuson J.K."/>
            <person name="Spatafora J.W."/>
            <person name="Maurice S."/>
            <person name="Pangilinan J."/>
            <person name="Andreopoulos W."/>
            <person name="LaButti K."/>
            <person name="Hundley H."/>
            <person name="Na H."/>
            <person name="Kuo A."/>
            <person name="Barry K."/>
            <person name="Lipzen A."/>
            <person name="Henrissat B."/>
            <person name="Riley R."/>
            <person name="Ahrendt S."/>
            <person name="Nagy L.G."/>
            <person name="Grigoriev I.V."/>
            <person name="Martin F."/>
            <person name="Rosso M.N."/>
        </authorList>
    </citation>
    <scope>NUCLEOTIDE SEQUENCE [LARGE SCALE GENOMIC DNA]</scope>
    <source>
        <strain evidence="1 2">CIRM-BRFM 1785</strain>
    </source>
</reference>
<keyword evidence="2" id="KW-1185">Reference proteome</keyword>
<dbReference type="EMBL" id="JADCUA010000003">
    <property type="protein sequence ID" value="KAH9841902.1"/>
    <property type="molecule type" value="Genomic_DNA"/>
</dbReference>
<evidence type="ECO:0000313" key="2">
    <source>
        <dbReference type="Proteomes" id="UP000814176"/>
    </source>
</evidence>
<sequence>MHRMDFPRHWSMSNSQRPILRWQIMPLPLRRSVLQQHGQTVKLKTLRHLGSATAVQRAAIQTIPWKTLRERILKRIPMQRASRGTTAVGLVHLTMPAGDICQTILSKLSRGTRYNIIGGIYNLTMGSRSTVELPPIRAIPVTPQWSRTDGIGGPRAWVSFCFKSGIRFRQSFWYPRGRLVHNIYYRFLFDQTGAPVEGTYFASCGLNCLSQIVPGTCEGNF</sequence>
<dbReference type="RefSeq" id="XP_047783201.1">
    <property type="nucleotide sequence ID" value="XM_047918024.1"/>
</dbReference>
<evidence type="ECO:0000313" key="1">
    <source>
        <dbReference type="EMBL" id="KAH9841902.1"/>
    </source>
</evidence>
<dbReference type="Proteomes" id="UP000814176">
    <property type="component" value="Unassembled WGS sequence"/>
</dbReference>
<organism evidence="1 2">
    <name type="scientific">Rhodofomes roseus</name>
    <dbReference type="NCBI Taxonomy" id="34475"/>
    <lineage>
        <taxon>Eukaryota</taxon>
        <taxon>Fungi</taxon>
        <taxon>Dikarya</taxon>
        <taxon>Basidiomycota</taxon>
        <taxon>Agaricomycotina</taxon>
        <taxon>Agaricomycetes</taxon>
        <taxon>Polyporales</taxon>
        <taxon>Rhodofomes</taxon>
    </lineage>
</organism>
<accession>A0ABQ8KUE1</accession>
<gene>
    <name evidence="1" type="ORF">C8Q71DRAFT_353236</name>
</gene>
<protein>
    <submittedName>
        <fullName evidence="1">Uncharacterized protein</fullName>
    </submittedName>
</protein>
<dbReference type="GeneID" id="71998756"/>